<feature type="region of interest" description="Disordered" evidence="1">
    <location>
        <begin position="454"/>
        <end position="508"/>
    </location>
</feature>
<feature type="region of interest" description="Disordered" evidence="1">
    <location>
        <begin position="1"/>
        <end position="59"/>
    </location>
</feature>
<sequence length="903" mass="101035">MEDVIEISSDDEGSVRVEDASSDSTEPFSRGEARSRPRPRDPRLGREYYRRQEERAPPRRVHTVLRSTVNVATRMDGLIQLVQARYTTVYIQVPRGGTTPPLVEEPPSPPRPPGSPKSGARRCTEDGAPSRWATPTPWTASEDEEFPPEMDSRSPSRGWEGGREHCPSVEDPTPETAARDEVEEGHSEVSISFGEEFEAEEASPEEGGVASPIPRRLDDGSPSRGWEGGREHCPSVEDPIPETAARDGAEAEQLSVRVEDANPEEDTATDPVPQRRTDDDVERDQPPEPAARVTLRYTPGTVENRRLSCSSQSSAERPTDQGQASRRKRRRRRRRGRPVPAREPDTRAPASRRNLTDGAEGPSARRQRRERSQVGSGRKRDQRRDESTEEERRLLADMAELLDGWEVSLEDALDAEDVEALRMLPLIPVNWRIRPAGVELSEEGSNSMEDVIEISSDDEGSVRVEDASSDSTEPFSRGEARSRPRPRDPRLGREYYRRQEERAPPRRVHTVLRSTVNVATRMDGLIQLVQARYTTVYIQVPRGGTTPPLVEEPPSPPRPPGSPKSGARRCTEDGAPSRWATPTPWTASEDEEFPPEMDSSSPSRGWEGGREHCPSVEDPTPETAARDEVEEGHSEVSISFGEEFEAEEASPEEGGVASPIPRRLDDGSPSRGWEGGREHCPSVEDPIPETAARDGAEAEQLSVRVEDANPEEDTATDPVPQRRTDDDVERDQPPEPAARVTLRYTPGTVENRRLSCSSQSSAERPTDQGQASRRKRRRRRRRGRPVPAREPDTRAPASRRNLTDGAEGPSARRQRRERSQVGSGRKRDQRRDESTEEERRLLADMAELLDGWEVSLEDALDAEDVEALRMLPLIPVNWRIRPAGVELSEEVIQLLRREVETHK</sequence>
<dbReference type="HOGENOM" id="CLU_035935_1_0_1"/>
<feature type="compositionally biased region" description="Polar residues" evidence="1">
    <location>
        <begin position="307"/>
        <end position="324"/>
    </location>
</feature>
<feature type="compositionally biased region" description="Polar residues" evidence="1">
    <location>
        <begin position="754"/>
        <end position="771"/>
    </location>
</feature>
<dbReference type="KEGG" id="dmo:Dmoj_GI14257"/>
<accession>B4LA21</accession>
<reference evidence="2 3" key="1">
    <citation type="journal article" date="2007" name="Nature">
        <title>Evolution of genes and genomes on the Drosophila phylogeny.</title>
        <authorList>
            <consortium name="Drosophila 12 Genomes Consortium"/>
            <person name="Clark A.G."/>
            <person name="Eisen M.B."/>
            <person name="Smith D.R."/>
            <person name="Bergman C.M."/>
            <person name="Oliver B."/>
            <person name="Markow T.A."/>
            <person name="Kaufman T.C."/>
            <person name="Kellis M."/>
            <person name="Gelbart W."/>
            <person name="Iyer V.N."/>
            <person name="Pollard D.A."/>
            <person name="Sackton T.B."/>
            <person name="Larracuente A.M."/>
            <person name="Singh N.D."/>
            <person name="Abad J.P."/>
            <person name="Abt D.N."/>
            <person name="Adryan B."/>
            <person name="Aguade M."/>
            <person name="Akashi H."/>
            <person name="Anderson W.W."/>
            <person name="Aquadro C.F."/>
            <person name="Ardell D.H."/>
            <person name="Arguello R."/>
            <person name="Artieri C.G."/>
            <person name="Barbash D.A."/>
            <person name="Barker D."/>
            <person name="Barsanti P."/>
            <person name="Batterham P."/>
            <person name="Batzoglou S."/>
            <person name="Begun D."/>
            <person name="Bhutkar A."/>
            <person name="Blanco E."/>
            <person name="Bosak S.A."/>
            <person name="Bradley R.K."/>
            <person name="Brand A.D."/>
            <person name="Brent M.R."/>
            <person name="Brooks A.N."/>
            <person name="Brown R.H."/>
            <person name="Butlin R.K."/>
            <person name="Caggese C."/>
            <person name="Calvi B.R."/>
            <person name="Bernardo de Carvalho A."/>
            <person name="Caspi A."/>
            <person name="Castrezana S."/>
            <person name="Celniker S.E."/>
            <person name="Chang J.L."/>
            <person name="Chapple C."/>
            <person name="Chatterji S."/>
            <person name="Chinwalla A."/>
            <person name="Civetta A."/>
            <person name="Clifton S.W."/>
            <person name="Comeron J.M."/>
            <person name="Costello J.C."/>
            <person name="Coyne J.A."/>
            <person name="Daub J."/>
            <person name="David R.G."/>
            <person name="Delcher A.L."/>
            <person name="Delehaunty K."/>
            <person name="Do C.B."/>
            <person name="Ebling H."/>
            <person name="Edwards K."/>
            <person name="Eickbush T."/>
            <person name="Evans J.D."/>
            <person name="Filipski A."/>
            <person name="Findeiss S."/>
            <person name="Freyhult E."/>
            <person name="Fulton L."/>
            <person name="Fulton R."/>
            <person name="Garcia A.C."/>
            <person name="Gardiner A."/>
            <person name="Garfield D.A."/>
            <person name="Garvin B.E."/>
            <person name="Gibson G."/>
            <person name="Gilbert D."/>
            <person name="Gnerre S."/>
            <person name="Godfrey J."/>
            <person name="Good R."/>
            <person name="Gotea V."/>
            <person name="Gravely B."/>
            <person name="Greenberg A.J."/>
            <person name="Griffiths-Jones S."/>
            <person name="Gross S."/>
            <person name="Guigo R."/>
            <person name="Gustafson E.A."/>
            <person name="Haerty W."/>
            <person name="Hahn M.W."/>
            <person name="Halligan D.L."/>
            <person name="Halpern A.L."/>
            <person name="Halter G.M."/>
            <person name="Han M.V."/>
            <person name="Heger A."/>
            <person name="Hillier L."/>
            <person name="Hinrichs A.S."/>
            <person name="Holmes I."/>
            <person name="Hoskins R.A."/>
            <person name="Hubisz M.J."/>
            <person name="Hultmark D."/>
            <person name="Huntley M.A."/>
            <person name="Jaffe D.B."/>
            <person name="Jagadeeshan S."/>
            <person name="Jeck W.R."/>
            <person name="Johnson J."/>
            <person name="Jones C.D."/>
            <person name="Jordan W.C."/>
            <person name="Karpen G.H."/>
            <person name="Kataoka E."/>
            <person name="Keightley P.D."/>
            <person name="Kheradpour P."/>
            <person name="Kirkness E.F."/>
            <person name="Koerich L.B."/>
            <person name="Kristiansen K."/>
            <person name="Kudrna D."/>
            <person name="Kulathinal R.J."/>
            <person name="Kumar S."/>
            <person name="Kwok R."/>
            <person name="Lander E."/>
            <person name="Langley C.H."/>
            <person name="Lapoint R."/>
            <person name="Lazzaro B.P."/>
            <person name="Lee S.J."/>
            <person name="Levesque L."/>
            <person name="Li R."/>
            <person name="Lin C.F."/>
            <person name="Lin M.F."/>
            <person name="Lindblad-Toh K."/>
            <person name="Llopart A."/>
            <person name="Long M."/>
            <person name="Low L."/>
            <person name="Lozovsky E."/>
            <person name="Lu J."/>
            <person name="Luo M."/>
            <person name="Machado C.A."/>
            <person name="Makalowski W."/>
            <person name="Marzo M."/>
            <person name="Matsuda M."/>
            <person name="Matzkin L."/>
            <person name="McAllister B."/>
            <person name="McBride C.S."/>
            <person name="McKernan B."/>
            <person name="McKernan K."/>
            <person name="Mendez-Lago M."/>
            <person name="Minx P."/>
            <person name="Mollenhauer M.U."/>
            <person name="Montooth K."/>
            <person name="Mount S.M."/>
            <person name="Mu X."/>
            <person name="Myers E."/>
            <person name="Negre B."/>
            <person name="Newfeld S."/>
            <person name="Nielsen R."/>
            <person name="Noor M.A."/>
            <person name="O'Grady P."/>
            <person name="Pachter L."/>
            <person name="Papaceit M."/>
            <person name="Parisi M.J."/>
            <person name="Parisi M."/>
            <person name="Parts L."/>
            <person name="Pedersen J.S."/>
            <person name="Pesole G."/>
            <person name="Phillippy A.M."/>
            <person name="Ponting C.P."/>
            <person name="Pop M."/>
            <person name="Porcelli D."/>
            <person name="Powell J.R."/>
            <person name="Prohaska S."/>
            <person name="Pruitt K."/>
            <person name="Puig M."/>
            <person name="Quesneville H."/>
            <person name="Ram K.R."/>
            <person name="Rand D."/>
            <person name="Rasmussen M.D."/>
            <person name="Reed L.K."/>
            <person name="Reenan R."/>
            <person name="Reily A."/>
            <person name="Remington K.A."/>
            <person name="Rieger T.T."/>
            <person name="Ritchie M.G."/>
            <person name="Robin C."/>
            <person name="Rogers Y.H."/>
            <person name="Rohde C."/>
            <person name="Rozas J."/>
            <person name="Rubenfield M.J."/>
            <person name="Ruiz A."/>
            <person name="Russo S."/>
            <person name="Salzberg S.L."/>
            <person name="Sanchez-Gracia A."/>
            <person name="Saranga D.J."/>
            <person name="Sato H."/>
            <person name="Schaeffer S.W."/>
            <person name="Schatz M.C."/>
            <person name="Schlenke T."/>
            <person name="Schwartz R."/>
            <person name="Segarra C."/>
            <person name="Singh R.S."/>
            <person name="Sirot L."/>
            <person name="Sirota M."/>
            <person name="Sisneros N.B."/>
            <person name="Smith C.D."/>
            <person name="Smith T.F."/>
            <person name="Spieth J."/>
            <person name="Stage D.E."/>
            <person name="Stark A."/>
            <person name="Stephan W."/>
            <person name="Strausberg R.L."/>
            <person name="Strempel S."/>
            <person name="Sturgill D."/>
            <person name="Sutton G."/>
            <person name="Sutton G.G."/>
            <person name="Tao W."/>
            <person name="Teichmann S."/>
            <person name="Tobari Y.N."/>
            <person name="Tomimura Y."/>
            <person name="Tsolas J.M."/>
            <person name="Valente V.L."/>
            <person name="Venter E."/>
            <person name="Venter J.C."/>
            <person name="Vicario S."/>
            <person name="Vieira F.G."/>
            <person name="Vilella A.J."/>
            <person name="Villasante A."/>
            <person name="Walenz B."/>
            <person name="Wang J."/>
            <person name="Wasserman M."/>
            <person name="Watts T."/>
            <person name="Wilson D."/>
            <person name="Wilson R.K."/>
            <person name="Wing R.A."/>
            <person name="Wolfner M.F."/>
            <person name="Wong A."/>
            <person name="Wong G.K."/>
            <person name="Wu C.I."/>
            <person name="Wu G."/>
            <person name="Yamamoto D."/>
            <person name="Yang H.P."/>
            <person name="Yang S.P."/>
            <person name="Yorke J.A."/>
            <person name="Yoshida K."/>
            <person name="Zdobnov E."/>
            <person name="Zhang P."/>
            <person name="Zhang Y."/>
            <person name="Zimin A.V."/>
            <person name="Baldwin J."/>
            <person name="Abdouelleil A."/>
            <person name="Abdulkadir J."/>
            <person name="Abebe A."/>
            <person name="Abera B."/>
            <person name="Abreu J."/>
            <person name="Acer S.C."/>
            <person name="Aftuck L."/>
            <person name="Alexander A."/>
            <person name="An P."/>
            <person name="Anderson E."/>
            <person name="Anderson S."/>
            <person name="Arachi H."/>
            <person name="Azer M."/>
            <person name="Bachantsang P."/>
            <person name="Barry A."/>
            <person name="Bayul T."/>
            <person name="Berlin A."/>
            <person name="Bessette D."/>
            <person name="Bloom T."/>
            <person name="Blye J."/>
            <person name="Boguslavskiy L."/>
            <person name="Bonnet C."/>
            <person name="Boukhgalter B."/>
            <person name="Bourzgui I."/>
            <person name="Brown A."/>
            <person name="Cahill P."/>
            <person name="Channer S."/>
            <person name="Cheshatsang Y."/>
            <person name="Chuda L."/>
            <person name="Citroen M."/>
            <person name="Collymore A."/>
            <person name="Cooke P."/>
            <person name="Costello M."/>
            <person name="D'Aco K."/>
            <person name="Daza R."/>
            <person name="De Haan G."/>
            <person name="DeGray S."/>
            <person name="DeMaso C."/>
            <person name="Dhargay N."/>
            <person name="Dooley K."/>
            <person name="Dooley E."/>
            <person name="Doricent M."/>
            <person name="Dorje P."/>
            <person name="Dorjee K."/>
            <person name="Dupes A."/>
            <person name="Elong R."/>
            <person name="Falk J."/>
            <person name="Farina A."/>
            <person name="Faro S."/>
            <person name="Ferguson D."/>
            <person name="Fisher S."/>
            <person name="Foley C.D."/>
            <person name="Franke A."/>
            <person name="Friedrich D."/>
            <person name="Gadbois L."/>
            <person name="Gearin G."/>
            <person name="Gearin C.R."/>
            <person name="Giannoukos G."/>
            <person name="Goode T."/>
            <person name="Graham J."/>
            <person name="Grandbois E."/>
            <person name="Grewal S."/>
            <person name="Gyaltsen K."/>
            <person name="Hafez N."/>
            <person name="Hagos B."/>
            <person name="Hall J."/>
            <person name="Henson C."/>
            <person name="Hollinger A."/>
            <person name="Honan T."/>
            <person name="Huard M.D."/>
            <person name="Hughes L."/>
            <person name="Hurhula B."/>
            <person name="Husby M.E."/>
            <person name="Kamat A."/>
            <person name="Kanga B."/>
            <person name="Kashin S."/>
            <person name="Khazanovich D."/>
            <person name="Kisner P."/>
            <person name="Lance K."/>
            <person name="Lara M."/>
            <person name="Lee W."/>
            <person name="Lennon N."/>
            <person name="Letendre F."/>
            <person name="LeVine R."/>
            <person name="Lipovsky A."/>
            <person name="Liu X."/>
            <person name="Liu J."/>
            <person name="Liu S."/>
            <person name="Lokyitsang T."/>
            <person name="Lokyitsang Y."/>
            <person name="Lubonja R."/>
            <person name="Lui A."/>
            <person name="MacDonald P."/>
            <person name="Magnisalis V."/>
            <person name="Maru K."/>
            <person name="Matthews C."/>
            <person name="McCusker W."/>
            <person name="McDonough S."/>
            <person name="Mehta T."/>
            <person name="Meldrim J."/>
            <person name="Meneus L."/>
            <person name="Mihai O."/>
            <person name="Mihalev A."/>
            <person name="Mihova T."/>
            <person name="Mittelman R."/>
            <person name="Mlenga V."/>
            <person name="Montmayeur A."/>
            <person name="Mulrain L."/>
            <person name="Navidi A."/>
            <person name="Naylor J."/>
            <person name="Negash T."/>
            <person name="Nguyen T."/>
            <person name="Nguyen N."/>
            <person name="Nicol R."/>
            <person name="Norbu C."/>
            <person name="Norbu N."/>
            <person name="Novod N."/>
            <person name="O'Neill B."/>
            <person name="Osman S."/>
            <person name="Markiewicz E."/>
            <person name="Oyono O.L."/>
            <person name="Patti C."/>
            <person name="Phunkhang P."/>
            <person name="Pierre F."/>
            <person name="Priest M."/>
            <person name="Raghuraman S."/>
            <person name="Rege F."/>
            <person name="Reyes R."/>
            <person name="Rise C."/>
            <person name="Rogov P."/>
            <person name="Ross K."/>
            <person name="Ryan E."/>
            <person name="Settipalli S."/>
            <person name="Shea T."/>
            <person name="Sherpa N."/>
            <person name="Shi L."/>
            <person name="Shih D."/>
            <person name="Sparrow T."/>
            <person name="Spaulding J."/>
            <person name="Stalker J."/>
            <person name="Stange-Thomann N."/>
            <person name="Stavropoulos S."/>
            <person name="Stone C."/>
            <person name="Strader C."/>
            <person name="Tesfaye S."/>
            <person name="Thomson T."/>
            <person name="Thoulutsang Y."/>
            <person name="Thoulutsang D."/>
            <person name="Topham K."/>
            <person name="Topping I."/>
            <person name="Tsamla T."/>
            <person name="Vassiliev H."/>
            <person name="Vo A."/>
            <person name="Wangchuk T."/>
            <person name="Wangdi T."/>
            <person name="Weiand M."/>
            <person name="Wilkinson J."/>
            <person name="Wilson A."/>
            <person name="Yadav S."/>
            <person name="Young G."/>
            <person name="Yu Q."/>
            <person name="Zembek L."/>
            <person name="Zhong D."/>
            <person name="Zimmer A."/>
            <person name="Zwirko Z."/>
            <person name="Jaffe D.B."/>
            <person name="Alvarez P."/>
            <person name="Brockman W."/>
            <person name="Butler J."/>
            <person name="Chin C."/>
            <person name="Gnerre S."/>
            <person name="Grabherr M."/>
            <person name="Kleber M."/>
            <person name="Mauceli E."/>
            <person name="MacCallum I."/>
        </authorList>
    </citation>
    <scope>NUCLEOTIDE SEQUENCE [LARGE SCALE GENOMIC DNA]</scope>
    <source>
        <strain evidence="3">Tucson 15081-1352.22</strain>
    </source>
</reference>
<evidence type="ECO:0000313" key="2">
    <source>
        <dbReference type="EMBL" id="EDW06625.2"/>
    </source>
</evidence>
<feature type="compositionally biased region" description="Basic and acidic residues" evidence="1">
    <location>
        <begin position="215"/>
        <end position="235"/>
    </location>
</feature>
<feature type="compositionally biased region" description="Basic and acidic residues" evidence="1">
    <location>
        <begin position="29"/>
        <end position="57"/>
    </location>
</feature>
<feature type="compositionally biased region" description="Acidic residues" evidence="1">
    <location>
        <begin position="642"/>
        <end position="651"/>
    </location>
</feature>
<dbReference type="AlphaFoldDB" id="B4LA21"/>
<evidence type="ECO:0000256" key="1">
    <source>
        <dbReference type="SAM" id="MobiDB-lite"/>
    </source>
</evidence>
<protein>
    <submittedName>
        <fullName evidence="2">Uncharacterized protein</fullName>
    </submittedName>
</protein>
<feature type="compositionally biased region" description="Acidic residues" evidence="1">
    <location>
        <begin position="195"/>
        <end position="204"/>
    </location>
</feature>
<feature type="region of interest" description="Disordered" evidence="1">
    <location>
        <begin position="544"/>
        <end position="838"/>
    </location>
</feature>
<keyword evidence="3" id="KW-1185">Reference proteome</keyword>
<feature type="compositionally biased region" description="Pro residues" evidence="1">
    <location>
        <begin position="103"/>
        <end position="115"/>
    </location>
</feature>
<feature type="compositionally biased region" description="Acidic residues" evidence="1">
    <location>
        <begin position="1"/>
        <end position="12"/>
    </location>
</feature>
<dbReference type="InParanoid" id="B4LA21"/>
<feature type="compositionally biased region" description="Basic residues" evidence="1">
    <location>
        <begin position="325"/>
        <end position="337"/>
    </location>
</feature>
<feature type="compositionally biased region" description="Basic and acidic residues" evidence="1">
    <location>
        <begin position="273"/>
        <end position="286"/>
    </location>
</feature>
<feature type="compositionally biased region" description="Basic and acidic residues" evidence="1">
    <location>
        <begin position="624"/>
        <end position="634"/>
    </location>
</feature>
<feature type="compositionally biased region" description="Basic residues" evidence="1">
    <location>
        <begin position="772"/>
        <end position="784"/>
    </location>
</feature>
<evidence type="ECO:0000313" key="3">
    <source>
        <dbReference type="Proteomes" id="UP000009192"/>
    </source>
</evidence>
<feature type="compositionally biased region" description="Basic and acidic residues" evidence="1">
    <location>
        <begin position="476"/>
        <end position="504"/>
    </location>
</feature>
<organism evidence="2 3">
    <name type="scientific">Drosophila mojavensis</name>
    <name type="common">Fruit fly</name>
    <dbReference type="NCBI Taxonomy" id="7230"/>
    <lineage>
        <taxon>Eukaryota</taxon>
        <taxon>Metazoa</taxon>
        <taxon>Ecdysozoa</taxon>
        <taxon>Arthropoda</taxon>
        <taxon>Hexapoda</taxon>
        <taxon>Insecta</taxon>
        <taxon>Pterygota</taxon>
        <taxon>Neoptera</taxon>
        <taxon>Endopterygota</taxon>
        <taxon>Diptera</taxon>
        <taxon>Brachycera</taxon>
        <taxon>Muscomorpha</taxon>
        <taxon>Ephydroidea</taxon>
        <taxon>Drosophilidae</taxon>
        <taxon>Drosophila</taxon>
    </lineage>
</organism>
<feature type="compositionally biased region" description="Basic and acidic residues" evidence="1">
    <location>
        <begin position="378"/>
        <end position="391"/>
    </location>
</feature>
<feature type="compositionally biased region" description="Basic and acidic residues" evidence="1">
    <location>
        <begin position="662"/>
        <end position="682"/>
    </location>
</feature>
<dbReference type="Proteomes" id="UP000009192">
    <property type="component" value="Unassembled WGS sequence"/>
</dbReference>
<name>B4LA21_DROMO</name>
<feature type="compositionally biased region" description="Basic and acidic residues" evidence="1">
    <location>
        <begin position="150"/>
        <end position="168"/>
    </location>
</feature>
<feature type="compositionally biased region" description="Pro residues" evidence="1">
    <location>
        <begin position="550"/>
        <end position="562"/>
    </location>
</feature>
<feature type="compositionally biased region" description="Basic and acidic residues" evidence="1">
    <location>
        <begin position="825"/>
        <end position="838"/>
    </location>
</feature>
<feature type="compositionally biased region" description="Basic and acidic residues" evidence="1">
    <location>
        <begin position="720"/>
        <end position="733"/>
    </location>
</feature>
<dbReference type="EMBL" id="CH933862">
    <property type="protein sequence ID" value="EDW06625.2"/>
    <property type="molecule type" value="Genomic_DNA"/>
</dbReference>
<proteinExistence type="predicted"/>
<feature type="region of interest" description="Disordered" evidence="1">
    <location>
        <begin position="97"/>
        <end position="391"/>
    </location>
</feature>
<gene>
    <name evidence="2" type="primary">Dmoj\GI14257</name>
    <name evidence="2" type="ORF">Dmoj_GI14257</name>
</gene>
<feature type="compositionally biased region" description="Basic and acidic residues" evidence="1">
    <location>
        <begin position="177"/>
        <end position="187"/>
    </location>
</feature>